<evidence type="ECO:0000313" key="2">
    <source>
        <dbReference type="EMBL" id="SDH68770.1"/>
    </source>
</evidence>
<keyword evidence="3" id="KW-1185">Reference proteome</keyword>
<sequence>MPKGANPPAKPEGYKKQAKQFLQQFESDTGIKIRPPSEKRDTYLAHVGAKFAREKGMFDAYHQRIFEAVWKHDEDIADTEVLCAIAKEAGLQPQEFEQAIHAETYKAMVDADFQLAEDWNIWTIPSYIGSNGEIQVHHFEDAPSIEELKKIL</sequence>
<reference evidence="2 3" key="1">
    <citation type="submission" date="2016-10" db="EMBL/GenBank/DDBJ databases">
        <authorList>
            <person name="de Groot N.N."/>
        </authorList>
    </citation>
    <scope>NUCLEOTIDE SEQUENCE [LARGE SCALE GENOMIC DNA]</scope>
    <source>
        <strain evidence="2 3">DSM 21632</strain>
    </source>
</reference>
<dbReference type="InterPro" id="IPR036249">
    <property type="entry name" value="Thioredoxin-like_sf"/>
</dbReference>
<protein>
    <submittedName>
        <fullName evidence="2">DSBA-like thioredoxin domain-containing protein</fullName>
    </submittedName>
</protein>
<organism evidence="2 3">
    <name type="scientific">Alteribacillus persepolensis</name>
    <dbReference type="NCBI Taxonomy" id="568899"/>
    <lineage>
        <taxon>Bacteria</taxon>
        <taxon>Bacillati</taxon>
        <taxon>Bacillota</taxon>
        <taxon>Bacilli</taxon>
        <taxon>Bacillales</taxon>
        <taxon>Bacillaceae</taxon>
        <taxon>Alteribacillus</taxon>
    </lineage>
</organism>
<dbReference type="EMBL" id="FNDK01000009">
    <property type="protein sequence ID" value="SDH68770.1"/>
    <property type="molecule type" value="Genomic_DNA"/>
</dbReference>
<dbReference type="InterPro" id="IPR001853">
    <property type="entry name" value="DSBA-like_thioredoxin_dom"/>
</dbReference>
<dbReference type="SUPFAM" id="SSF52833">
    <property type="entry name" value="Thioredoxin-like"/>
    <property type="match status" value="1"/>
</dbReference>
<proteinExistence type="predicted"/>
<dbReference type="PANTHER" id="PTHR13887">
    <property type="entry name" value="GLUTATHIONE S-TRANSFERASE KAPPA"/>
    <property type="match status" value="1"/>
</dbReference>
<dbReference type="STRING" id="568899.SAMN05192534_10978"/>
<dbReference type="AlphaFoldDB" id="A0A1G8EG69"/>
<feature type="domain" description="DSBA-like thioredoxin" evidence="1">
    <location>
        <begin position="16"/>
        <end position="150"/>
    </location>
</feature>
<dbReference type="PANTHER" id="PTHR13887:SF33">
    <property type="entry name" value="ISOMERASE"/>
    <property type="match status" value="1"/>
</dbReference>
<accession>A0A1G8EG69</accession>
<evidence type="ECO:0000259" key="1">
    <source>
        <dbReference type="Pfam" id="PF01323"/>
    </source>
</evidence>
<dbReference type="Gene3D" id="3.40.30.10">
    <property type="entry name" value="Glutaredoxin"/>
    <property type="match status" value="1"/>
</dbReference>
<evidence type="ECO:0000313" key="3">
    <source>
        <dbReference type="Proteomes" id="UP000199163"/>
    </source>
</evidence>
<dbReference type="GO" id="GO:0016491">
    <property type="term" value="F:oxidoreductase activity"/>
    <property type="evidence" value="ECO:0007669"/>
    <property type="project" value="InterPro"/>
</dbReference>
<gene>
    <name evidence="2" type="ORF">SAMN05192534_10978</name>
</gene>
<name>A0A1G8EG69_9BACI</name>
<dbReference type="Pfam" id="PF01323">
    <property type="entry name" value="DSBA"/>
    <property type="match status" value="1"/>
</dbReference>
<dbReference type="Proteomes" id="UP000199163">
    <property type="component" value="Unassembled WGS sequence"/>
</dbReference>